<protein>
    <recommendedName>
        <fullName evidence="4">DUF2723 domain-containing protein</fullName>
    </recommendedName>
</protein>
<keyword evidence="3" id="KW-1185">Reference proteome</keyword>
<keyword evidence="1" id="KW-0472">Membrane</keyword>
<feature type="transmembrane region" description="Helical" evidence="1">
    <location>
        <begin position="122"/>
        <end position="139"/>
    </location>
</feature>
<dbReference type="EMBL" id="NPEA01000009">
    <property type="protein sequence ID" value="PJZ75896.1"/>
    <property type="molecule type" value="Genomic_DNA"/>
</dbReference>
<feature type="transmembrane region" description="Helical" evidence="1">
    <location>
        <begin position="67"/>
        <end position="86"/>
    </location>
</feature>
<feature type="transmembrane region" description="Helical" evidence="1">
    <location>
        <begin position="303"/>
        <end position="320"/>
    </location>
</feature>
<accession>A0A2M9ZUZ3</accession>
<name>A0A2M9ZUZ3_9LEPT</name>
<evidence type="ECO:0000313" key="2">
    <source>
        <dbReference type="EMBL" id="PJZ75896.1"/>
    </source>
</evidence>
<feature type="transmembrane region" description="Helical" evidence="1">
    <location>
        <begin position="193"/>
        <end position="215"/>
    </location>
</feature>
<feature type="transmembrane region" description="Helical" evidence="1">
    <location>
        <begin position="98"/>
        <end position="116"/>
    </location>
</feature>
<keyword evidence="1" id="KW-0812">Transmembrane</keyword>
<keyword evidence="1" id="KW-1133">Transmembrane helix</keyword>
<evidence type="ECO:0008006" key="4">
    <source>
        <dbReference type="Google" id="ProtNLM"/>
    </source>
</evidence>
<organism evidence="2 3">
    <name type="scientific">Leptospira neocaledonica</name>
    <dbReference type="NCBI Taxonomy" id="2023192"/>
    <lineage>
        <taxon>Bacteria</taxon>
        <taxon>Pseudomonadati</taxon>
        <taxon>Spirochaetota</taxon>
        <taxon>Spirochaetia</taxon>
        <taxon>Leptospirales</taxon>
        <taxon>Leptospiraceae</taxon>
        <taxon>Leptospira</taxon>
    </lineage>
</organism>
<evidence type="ECO:0000313" key="3">
    <source>
        <dbReference type="Proteomes" id="UP000231843"/>
    </source>
</evidence>
<proteinExistence type="predicted"/>
<gene>
    <name evidence="2" type="ORF">CH365_16130</name>
</gene>
<reference evidence="2 3" key="1">
    <citation type="submission" date="2017-07" db="EMBL/GenBank/DDBJ databases">
        <title>Leptospira spp. isolated from tropical soils.</title>
        <authorList>
            <person name="Thibeaux R."/>
            <person name="Iraola G."/>
            <person name="Ferres I."/>
            <person name="Bierque E."/>
            <person name="Girault D."/>
            <person name="Soupe-Gilbert M.-E."/>
            <person name="Picardeau M."/>
            <person name="Goarant C."/>
        </authorList>
    </citation>
    <scope>NUCLEOTIDE SEQUENCE [LARGE SCALE GENOMIC DNA]</scope>
    <source>
        <strain evidence="2 3">ES4-C-A1</strain>
    </source>
</reference>
<dbReference type="Proteomes" id="UP000231843">
    <property type="component" value="Unassembled WGS sequence"/>
</dbReference>
<evidence type="ECO:0000256" key="1">
    <source>
        <dbReference type="SAM" id="Phobius"/>
    </source>
</evidence>
<dbReference type="AlphaFoldDB" id="A0A2M9ZUZ3"/>
<feature type="transmembrane region" description="Helical" evidence="1">
    <location>
        <begin position="151"/>
        <end position="181"/>
    </location>
</feature>
<comment type="caution">
    <text evidence="2">The sequence shown here is derived from an EMBL/GenBank/DDBJ whole genome shotgun (WGS) entry which is preliminary data.</text>
</comment>
<sequence length="468" mass="54885">MLGLFLLPSIFLFSFSSENLPGKDIYWYGVQAKSLINTGQLHSPDTSFVFHIVELIFRIFGESERSLFIFGFITYCFLTFCGFLTIRFSKTILSDKEAERGNFPFYIFLSGIWISFLYPKQAWGLGLFSIGISLYLRFLMDRKNIYRKFKYLILSLAFIGISGLAHSVFLILGMVFLFGFFLDKIIQKNSWKILNITLIAFVLVILFYIARIYLFNFTFGGRIDTERNFDIPLLDAYRIYGIAFVLEWVLIFLFLILERKSAFLIFILGALFLPWASFADLQFRILLSILWISELFLRGSRKAYFAGILICFIWFLSIKSDYSKFGHDYPGFRKVIAGFPEKFQPGLLIAHHGFCEFIKFYKEYDCLSWKPDDKAKNELPKNSEIYRIVKGFSYRELDSAFDLKGKKIFKAPIITLGNYLLVKEADWDDFHSIKEEERDEKSLSRIESWINPFKERPKFILKKYEGSK</sequence>
<feature type="transmembrane region" description="Helical" evidence="1">
    <location>
        <begin position="263"/>
        <end position="291"/>
    </location>
</feature>
<feature type="transmembrane region" description="Helical" evidence="1">
    <location>
        <begin position="236"/>
        <end position="257"/>
    </location>
</feature>